<feature type="region of interest" description="Disordered" evidence="1">
    <location>
        <begin position="426"/>
        <end position="450"/>
    </location>
</feature>
<organism evidence="2 3">
    <name type="scientific">Tieghemiomyces parasiticus</name>
    <dbReference type="NCBI Taxonomy" id="78921"/>
    <lineage>
        <taxon>Eukaryota</taxon>
        <taxon>Fungi</taxon>
        <taxon>Fungi incertae sedis</taxon>
        <taxon>Zoopagomycota</taxon>
        <taxon>Kickxellomycotina</taxon>
        <taxon>Dimargaritomycetes</taxon>
        <taxon>Dimargaritales</taxon>
        <taxon>Dimargaritaceae</taxon>
        <taxon>Tieghemiomyces</taxon>
    </lineage>
</organism>
<evidence type="ECO:0000256" key="1">
    <source>
        <dbReference type="SAM" id="MobiDB-lite"/>
    </source>
</evidence>
<dbReference type="AlphaFoldDB" id="A0A9W8AAD2"/>
<evidence type="ECO:0000313" key="3">
    <source>
        <dbReference type="Proteomes" id="UP001150569"/>
    </source>
</evidence>
<dbReference type="Proteomes" id="UP001150569">
    <property type="component" value="Unassembled WGS sequence"/>
</dbReference>
<comment type="caution">
    <text evidence="2">The sequence shown here is derived from an EMBL/GenBank/DDBJ whole genome shotgun (WGS) entry which is preliminary data.</text>
</comment>
<dbReference type="EMBL" id="JANBPT010000238">
    <property type="protein sequence ID" value="KAJ1925124.1"/>
    <property type="molecule type" value="Genomic_DNA"/>
</dbReference>
<feature type="region of interest" description="Disordered" evidence="1">
    <location>
        <begin position="326"/>
        <end position="347"/>
    </location>
</feature>
<evidence type="ECO:0000313" key="2">
    <source>
        <dbReference type="EMBL" id="KAJ1925124.1"/>
    </source>
</evidence>
<name>A0A9W8AAD2_9FUNG</name>
<gene>
    <name evidence="2" type="ORF">IWQ60_004765</name>
</gene>
<feature type="compositionally biased region" description="Polar residues" evidence="1">
    <location>
        <begin position="337"/>
        <end position="347"/>
    </location>
</feature>
<protein>
    <submittedName>
        <fullName evidence="2">Uncharacterized protein</fullName>
    </submittedName>
</protein>
<proteinExistence type="predicted"/>
<reference evidence="2" key="1">
    <citation type="submission" date="2022-07" db="EMBL/GenBank/DDBJ databases">
        <title>Phylogenomic reconstructions and comparative analyses of Kickxellomycotina fungi.</title>
        <authorList>
            <person name="Reynolds N.K."/>
            <person name="Stajich J.E."/>
            <person name="Barry K."/>
            <person name="Grigoriev I.V."/>
            <person name="Crous P."/>
            <person name="Smith M.E."/>
        </authorList>
    </citation>
    <scope>NUCLEOTIDE SEQUENCE</scope>
    <source>
        <strain evidence="2">RSA 861</strain>
    </source>
</reference>
<dbReference type="OrthoDB" id="18412at2759"/>
<accession>A0A9W8AAD2</accession>
<feature type="compositionally biased region" description="Low complexity" evidence="1">
    <location>
        <begin position="435"/>
        <end position="450"/>
    </location>
</feature>
<sequence length="450" mass="51315">MFSPLNLPITPLTILHQNHRQCTETFYRAQATEQLQQERADEDEKRRMMEILKRLSEFDGEIWDAVDADADEPMSELSKRLEDLDLDRASFEMIWDRLTEDEQKDFYRQYLDPQHADPNSIGELLWKPWWKCAVPLVVEKDVAEDSAVSTLQRPPEPLADIPPFKSLLPRAPHPSILFRLASTVFTYTYVKRHFNGDWTPDEDEVVRLFWNIEPTLSKHTVDPAGSCEEALLLNLEQMRQYESRDLPADLYVFLLQDTIDILSTPHHLLAALSDLHRLFQRRYARLAGEGKPKPAHRCFVSAKKVLFLLSFTQMLLDHDPACAMAQRTSMSAERPSNDSSEPGSSLVTEATATEDGLLAELLTVFGAPSADPVRETDAEASQRCGILDQLTGQLRWILRRTRAEHEENARLCVEIDRRRREGQTLSGAPTINVLPVPSEEASSVVRAESD</sequence>
<keyword evidence="3" id="KW-1185">Reference proteome</keyword>
<dbReference type="PANTHER" id="PTHR15555:SF0">
    <property type="entry name" value="ZINC FINGER HIT DOMAIN-CONTAINING PROTEIN 2"/>
    <property type="match status" value="1"/>
</dbReference>
<dbReference type="InterPro" id="IPR039646">
    <property type="entry name" value="ZNHIT2"/>
</dbReference>
<dbReference type="PANTHER" id="PTHR15555">
    <property type="entry name" value="ZINC FINGER HIT DOMAIN CONTAINING PROTEIN 2 PROTEIN FON -RELATED"/>
    <property type="match status" value="1"/>
</dbReference>